<proteinExistence type="predicted"/>
<accession>A0AA38HGT0</accession>
<name>A0AA38HGT0_9CUCU</name>
<feature type="region of interest" description="Disordered" evidence="1">
    <location>
        <begin position="531"/>
        <end position="554"/>
    </location>
</feature>
<organism evidence="2 3">
    <name type="scientific">Zophobas morio</name>
    <dbReference type="NCBI Taxonomy" id="2755281"/>
    <lineage>
        <taxon>Eukaryota</taxon>
        <taxon>Metazoa</taxon>
        <taxon>Ecdysozoa</taxon>
        <taxon>Arthropoda</taxon>
        <taxon>Hexapoda</taxon>
        <taxon>Insecta</taxon>
        <taxon>Pterygota</taxon>
        <taxon>Neoptera</taxon>
        <taxon>Endopterygota</taxon>
        <taxon>Coleoptera</taxon>
        <taxon>Polyphaga</taxon>
        <taxon>Cucujiformia</taxon>
        <taxon>Tenebrionidae</taxon>
        <taxon>Zophobas</taxon>
    </lineage>
</organism>
<gene>
    <name evidence="2" type="ORF">Zmor_012092</name>
</gene>
<evidence type="ECO:0000313" key="2">
    <source>
        <dbReference type="EMBL" id="KAJ3616051.1"/>
    </source>
</evidence>
<protein>
    <recommendedName>
        <fullName evidence="4">Large polyvalent protein-associated domain-containing protein</fullName>
    </recommendedName>
</protein>
<feature type="compositionally biased region" description="Polar residues" evidence="1">
    <location>
        <begin position="532"/>
        <end position="546"/>
    </location>
</feature>
<keyword evidence="3" id="KW-1185">Reference proteome</keyword>
<evidence type="ECO:0000313" key="3">
    <source>
        <dbReference type="Proteomes" id="UP001168821"/>
    </source>
</evidence>
<comment type="caution">
    <text evidence="2">The sequence shown here is derived from an EMBL/GenBank/DDBJ whole genome shotgun (WGS) entry which is preliminary data.</text>
</comment>
<evidence type="ECO:0008006" key="4">
    <source>
        <dbReference type="Google" id="ProtNLM"/>
    </source>
</evidence>
<dbReference type="EMBL" id="JALNTZ010003750">
    <property type="protein sequence ID" value="KAJ3616051.1"/>
    <property type="molecule type" value="Genomic_DNA"/>
</dbReference>
<sequence>MPISVAPAADPLIAQPQQQQPGMQAPAQQAPTIDVGAWEKANDVYNKSSVTQRKLFDDYVNETYNQWQQANPNSPLTKDLLRQQLQQNLSTNDKNFITKDPEGGILRNLAGTVAGGVTGLVDAGAGLINAGTSAVVGENSVTSALAKGAHELDKAAGRINSEARQDFEKQRDEIMADEKKGIGDLVDLYMGNLGYGALDLAEIVGMGWGAGAAARVGLRAAERGGAAVAARTAASGAARELGAGAAGQAAAGRTAAEAARIAAPVTNAARLNRAANIIGQGGIGGGLGAQAIGERNGDFELTRQQAAGAGLDGLIAGLATGIGMRYGYTPESLLLGATPVRIARNEVPSLLRTTLRSMGVEASSNAVQSAADAILTTAYDKDGNFDMSKVDWNHVGQATEIGGLLGGLMGGGAGLVGGARDRSAARRAAAAEAADAEATGPTSEAQPADITSAEQRAMDDSRHVDIDQLNPDNNPQNAFTQNPAFRDYLDGLREAGQTDAAATAAMRDPLVGGEVAPYRAPVEGEVVDPLTTRPQAEQAPEQSGNAPQVGRAPGSYQDFVDTARQAYDSMPAEQRDFAVETMRQRVESYANDPETLAARQRELDRMREDYVETNPAQAQADQVRLTALDGLRQAYNEIQQHHQLRTNSALAYDDSAPTGEAAQSIIDERIAQAATPWSEVPRGTGAARRAAATSANAPALAVDGLQGVDPRTVVEARRMMSDYQQTPNQNKAAFVDRVNQANQQWFSRAYDLQDGRTFDQLAYDAQNATDPVARGRAQELYARASAEADRRVRLANLLNEEHRAWTEADNARREVLQRDVNAVPDEQVRNIAAETVLQAQDGKAIRQAKIAGVSALKAERAATRVASELAKRGVPDAMRQRLDRDMLGEQRGSTQFMRTAAELTGAPTESMDAAVRFQRSENALAYGKEAVIRSLAGYEADPGASGRTRLHTTQYLNYLQDKQDAITQAIGEWRPISMEDVRRINAGMIPELSEVGNFKGQRDQIKNTRRYVNRIVNDKINSGEYEGDAAARLRLLRDWLIADQSEASYQTPVEARAANADIPNIRQLRTMNDGDLLPSGKPGAGDALHEPVPEMRAAVAEGDVSGALARAITGLPTSRGVILRSLKAIVDRVTDPIRTRISEERLTVNGREVPAYYDRATGEIVVDTRYADRPDIIAHEAVHAATHSYIDDGLANKLTGQRKSAYDGLYALWLEAREKSDMPLNGRENLHEFVADAMSNPEMQDFLKSYQSQYSKLPRLRNMYNSFVGAVRQMVGLPPKSFSALEDVIGLTNILQTGGERPNSRARVVESKGLQSGLLSRYINEDGEAIRQDFGLMQRLEDGTYRVETDSDSVYGRNTNDFDTYQDAADFVAEKYGAEIRELSSTDNAIREGLLSRYDAKNPVISKVAQAVEQALGRYLPPNAQEFVHRIVQTISTGAEWLVMQTDRYEILNRIDRALAAVGVDSSLHQTFENARRQQRAQGRIGSDLATLLTTIGDKLRPINRTADDLGRYMYALHGLERNARYGWKGETSGFKFTDAAGNELVGTEAMQRYLDTLPDRDKQVFREAADKVWSQWQKVLKEEERSGILSTEQYRKLGGLDENGQRAKDAYEFYVPLRNEEDLNGWLMPEQGISGRQTEAANPFAALVIQLQQRMAAVYKNDAMRELAQTLKENPIPEVSRYETYKLRWDVNGKLVGLPEHVRNYKNAAYWREGGTLKVMHINDSTTDGKYLLKALRSNNMNQNALLRGIGGITRYMAMFNTVLNPAFQLKTIAWDITTTLLNYQAAYGGDITAAQGAKLALQSVLRAGKLLPEVAAARYRYQSDSPAYNLFGKLGGGMGAGAFLNQSNIERSVLFDGLTTNRRMLEADGLLKGTAQITKGYAESALHMLHSADDAIRYAGFVEYLQHHTGRDITTMTDAELTAFVRQNQELVDQGIRGSKEINGNFERQGNGGALHNLYAFWNAAMQGSRLFASIASSRQGQYGMMALMAMGMVSALDGISQPDDDDGAGGSKYASMRNRTNALIAGDYAIPIIYEGRLPYVLANSGTLFMSGKLSAGQFLKDVLVSGWDMFSPITPLDSGDVGFSAVYAVTPTAAQLAFPLFLGKTAFNTSTDAEFVTGPDGKRVYNPTPIETAKPGTSWLARQIAEGLDTVGLGAIAYPGRIDAGVQAVTGGAYGVINNILNPSATTITEDRNKLMAAVAKDFYAQPNDYELQAKYKELQQKYDAEYRRQTASDSGRDLLATGGTISMNRAGNIAKEVRNRANAVRVDGKNQSEWLQQLSKAKQTGDDEAAQAATVALYQLRQRQNQAYGWGIQELRKLDEKQ</sequence>
<reference evidence="2" key="1">
    <citation type="journal article" date="2023" name="G3 (Bethesda)">
        <title>Whole genome assemblies of Zophobas morio and Tenebrio molitor.</title>
        <authorList>
            <person name="Kaur S."/>
            <person name="Stinson S.A."/>
            <person name="diCenzo G.C."/>
        </authorList>
    </citation>
    <scope>NUCLEOTIDE SEQUENCE</scope>
    <source>
        <strain evidence="2">QUZm001</strain>
    </source>
</reference>
<evidence type="ECO:0000256" key="1">
    <source>
        <dbReference type="SAM" id="MobiDB-lite"/>
    </source>
</evidence>
<feature type="compositionally biased region" description="Low complexity" evidence="1">
    <location>
        <begin position="428"/>
        <end position="438"/>
    </location>
</feature>
<dbReference type="Proteomes" id="UP001168821">
    <property type="component" value="Unassembled WGS sequence"/>
</dbReference>
<feature type="region of interest" description="Disordered" evidence="1">
    <location>
        <begin position="428"/>
        <end position="449"/>
    </location>
</feature>